<dbReference type="Gene3D" id="3.40.50.150">
    <property type="entry name" value="Vaccinia Virus protein VP39"/>
    <property type="match status" value="1"/>
</dbReference>
<accession>A0A1W1D600</accession>
<proteinExistence type="predicted"/>
<gene>
    <name evidence="1" type="ORF">MNB_SUP05-10-1069</name>
</gene>
<dbReference type="InterPro" id="IPR029063">
    <property type="entry name" value="SAM-dependent_MTases_sf"/>
</dbReference>
<organism evidence="1">
    <name type="scientific">hydrothermal vent metagenome</name>
    <dbReference type="NCBI Taxonomy" id="652676"/>
    <lineage>
        <taxon>unclassified sequences</taxon>
        <taxon>metagenomes</taxon>
        <taxon>ecological metagenomes</taxon>
    </lineage>
</organism>
<dbReference type="PANTHER" id="PTHR20974:SF0">
    <property type="entry name" value="UPF0585 PROTEIN CG18661"/>
    <property type="match status" value="1"/>
</dbReference>
<reference evidence="1" key="1">
    <citation type="submission" date="2016-10" db="EMBL/GenBank/DDBJ databases">
        <authorList>
            <person name="de Groot N.N."/>
        </authorList>
    </citation>
    <scope>NUCLEOTIDE SEQUENCE</scope>
</reference>
<evidence type="ECO:0008006" key="2">
    <source>
        <dbReference type="Google" id="ProtNLM"/>
    </source>
</evidence>
<sequence>MKQYSQSCVENQVPILNIIKPLLTNATNVLEVGSGTGQHAVYFAQHLPHLIWQSSDQDQYLISINSWIDDAKLNNTPIAIPLDVTDTNTWPSTGVDAIFSANTTHIMSWEMVVDFFQGVGKMLNPGGIFILYGPFNYNDEYTSQSNANFDLWLKDRDPNSAIRDFEALNKLATEAELILVNDYEMPANNRILYWKKIS</sequence>
<name>A0A1W1D600_9ZZZZ</name>
<dbReference type="PANTHER" id="PTHR20974">
    <property type="entry name" value="UPF0585 PROTEIN CG18661"/>
    <property type="match status" value="1"/>
</dbReference>
<dbReference type="Pfam" id="PF06080">
    <property type="entry name" value="DUF938"/>
    <property type="match status" value="1"/>
</dbReference>
<dbReference type="AlphaFoldDB" id="A0A1W1D600"/>
<protein>
    <recommendedName>
        <fullName evidence="2">Methylase</fullName>
    </recommendedName>
</protein>
<dbReference type="CDD" id="cd02440">
    <property type="entry name" value="AdoMet_MTases"/>
    <property type="match status" value="1"/>
</dbReference>
<dbReference type="InterPro" id="IPR010342">
    <property type="entry name" value="DUF938"/>
</dbReference>
<dbReference type="EMBL" id="FPHQ01000025">
    <property type="protein sequence ID" value="SFV76055.1"/>
    <property type="molecule type" value="Genomic_DNA"/>
</dbReference>
<evidence type="ECO:0000313" key="1">
    <source>
        <dbReference type="EMBL" id="SFV76055.1"/>
    </source>
</evidence>
<dbReference type="SUPFAM" id="SSF53335">
    <property type="entry name" value="S-adenosyl-L-methionine-dependent methyltransferases"/>
    <property type="match status" value="1"/>
</dbReference>